<sequence length="1129" mass="130635">MEIINTKIKLENFKLESLKVEGSNVTDPTDIKEAIKSYYENLYKETEVWRPELQLQGITCINEDEKEELQKQIEEEEILECIKLCAMEKAPGPDGFPMSFYLIFWEVMKEDIKGMIHEFYNNQRTERSFNATFVALIPKKDVIRSKYGEYNPWCSNVNVDAYGVGVWRTIRNLWQKLEANTYIEVGNGRSTKFWTDAWNKQIPLKESFPDLFLPCSNPDANINECWTAQGWDLIFRRFLNDWEVERVAKLLELLEKFPGIINAPDSLRWKHSKDGAFTVSRAYKMESPQQRNSKQSLWRKSHKNKLDHARAYCRFVELLDKKRREQESKGMAEDNSTLHLVDTPSWVSIAHPFQPVFGHEFSPYSQPTLAEILTLFLGPMWAPSLGFHVGPIFLPLDLNHEICVALTPFFTIIVGLIFELFFPNKHLNDFSLKPVNLNASRPASMLSIMVLWNPFEDIVPRAKPAEALPSGVATEKKDAKQKATKKLNLLSFGEEAEEEEKELVAVSSRIRSSHDVLDDPRLLKEGKHDQALDSSEGKSTRDVQLTIREALGSKKEASRKESEAGFQESLDNSDEDEAGFDSRMRQQILKRRKELGDPPPKQKLLSGPWVVGGDFNTVRFPSEKRNCTRFNKAMTDFTDFIEDAELLDIQLAGDVFTWKNGEGHDPAARLDRFLISEEWENTFKNIKQSTLQRVISDHCPLILECGNWERPNSYFKFENWWLQTENFKEMVKTWWDSSNFRGKLDFILASKLKYLKDKLKEWSRTRQGNLGLQKQSILNQLADLERIQDQRQLTDDESYLRAVLTVEFEDNAKREEVAWRQRSRALWLKEGDRNTKFFHRTANSHRRYNKIDKISVNGVCTQEPAIIKEEILNFYQNIYTETERWRPQFIARNDKMISEGDNIMLQSQFTEDEIKDCVMACAGDKAPGPDGYTMAFFITCWEVVKKEVVAAVQNFHDHGIFERSFNATFIALIPKKIGAKELTDFRPISLIGSIYKIISKVLTERLKKVVYNLVDVQQMAFIKGRQIMDAILIANECVEERKNSKVPGILCKLDIEKAYDHLHWGFLWKSLENMGFGGKWLKWIEFCTTTVKFSILINGAPSGFFSSERGLRQGDPFTFPLYPGDGGPK</sequence>
<dbReference type="Pfam" id="PF00078">
    <property type="entry name" value="RVT_1"/>
    <property type="match status" value="1"/>
</dbReference>
<feature type="domain" description="Reverse transcriptase" evidence="2">
    <location>
        <begin position="974"/>
        <end position="1116"/>
    </location>
</feature>
<dbReference type="InterPro" id="IPR043502">
    <property type="entry name" value="DNA/RNA_pol_sf"/>
</dbReference>
<name>A0AAF0UAM7_SOLVR</name>
<dbReference type="PANTHER" id="PTHR31635:SF196">
    <property type="entry name" value="REVERSE TRANSCRIPTASE DOMAIN-CONTAINING PROTEIN-RELATED"/>
    <property type="match status" value="1"/>
</dbReference>
<dbReference type="Proteomes" id="UP001234989">
    <property type="component" value="Chromosome 8"/>
</dbReference>
<dbReference type="SUPFAM" id="SSF56219">
    <property type="entry name" value="DNase I-like"/>
    <property type="match status" value="1"/>
</dbReference>
<proteinExistence type="predicted"/>
<evidence type="ECO:0000256" key="1">
    <source>
        <dbReference type="SAM" id="MobiDB-lite"/>
    </source>
</evidence>
<dbReference type="EMBL" id="CP133619">
    <property type="protein sequence ID" value="WMV42285.1"/>
    <property type="molecule type" value="Genomic_DNA"/>
</dbReference>
<dbReference type="AlphaFoldDB" id="A0AAF0UAM7"/>
<dbReference type="InterPro" id="IPR000477">
    <property type="entry name" value="RT_dom"/>
</dbReference>
<dbReference type="Gene3D" id="3.60.10.10">
    <property type="entry name" value="Endonuclease/exonuclease/phosphatase"/>
    <property type="match status" value="1"/>
</dbReference>
<evidence type="ECO:0000259" key="2">
    <source>
        <dbReference type="Pfam" id="PF00078"/>
    </source>
</evidence>
<dbReference type="CDD" id="cd01650">
    <property type="entry name" value="RT_nLTR_like"/>
    <property type="match status" value="1"/>
</dbReference>
<dbReference type="InterPro" id="IPR036691">
    <property type="entry name" value="Endo/exonu/phosph_ase_sf"/>
</dbReference>
<feature type="compositionally biased region" description="Basic and acidic residues" evidence="1">
    <location>
        <begin position="551"/>
        <end position="563"/>
    </location>
</feature>
<dbReference type="SUPFAM" id="SSF56672">
    <property type="entry name" value="DNA/RNA polymerases"/>
    <property type="match status" value="1"/>
</dbReference>
<dbReference type="PANTHER" id="PTHR31635">
    <property type="entry name" value="REVERSE TRANSCRIPTASE DOMAIN-CONTAINING PROTEIN-RELATED"/>
    <property type="match status" value="1"/>
</dbReference>
<gene>
    <name evidence="3" type="ORF">MTR67_035670</name>
</gene>
<accession>A0AAF0UAM7</accession>
<feature type="compositionally biased region" description="Basic and acidic residues" evidence="1">
    <location>
        <begin position="520"/>
        <end position="541"/>
    </location>
</feature>
<reference evidence="3" key="1">
    <citation type="submission" date="2023-08" db="EMBL/GenBank/DDBJ databases">
        <title>A de novo genome assembly of Solanum verrucosum Schlechtendal, a Mexican diploid species geographically isolated from the other diploid A-genome species in potato relatives.</title>
        <authorList>
            <person name="Hosaka K."/>
        </authorList>
    </citation>
    <scope>NUCLEOTIDE SEQUENCE</scope>
    <source>
        <tissue evidence="3">Young leaves</tissue>
    </source>
</reference>
<keyword evidence="4" id="KW-1185">Reference proteome</keyword>
<feature type="region of interest" description="Disordered" evidence="1">
    <location>
        <begin position="520"/>
        <end position="581"/>
    </location>
</feature>
<organism evidence="3 4">
    <name type="scientific">Solanum verrucosum</name>
    <dbReference type="NCBI Taxonomy" id="315347"/>
    <lineage>
        <taxon>Eukaryota</taxon>
        <taxon>Viridiplantae</taxon>
        <taxon>Streptophyta</taxon>
        <taxon>Embryophyta</taxon>
        <taxon>Tracheophyta</taxon>
        <taxon>Spermatophyta</taxon>
        <taxon>Magnoliopsida</taxon>
        <taxon>eudicotyledons</taxon>
        <taxon>Gunneridae</taxon>
        <taxon>Pentapetalae</taxon>
        <taxon>asterids</taxon>
        <taxon>lamiids</taxon>
        <taxon>Solanales</taxon>
        <taxon>Solanaceae</taxon>
        <taxon>Solanoideae</taxon>
        <taxon>Solaneae</taxon>
        <taxon>Solanum</taxon>
    </lineage>
</organism>
<evidence type="ECO:0000313" key="3">
    <source>
        <dbReference type="EMBL" id="WMV42285.1"/>
    </source>
</evidence>
<evidence type="ECO:0000313" key="4">
    <source>
        <dbReference type="Proteomes" id="UP001234989"/>
    </source>
</evidence>
<protein>
    <recommendedName>
        <fullName evidence="2">Reverse transcriptase domain-containing protein</fullName>
    </recommendedName>
</protein>